<organism evidence="2 3">
    <name type="scientific">Arthrobacter crystallopoietes BAB-32</name>
    <dbReference type="NCBI Taxonomy" id="1246476"/>
    <lineage>
        <taxon>Bacteria</taxon>
        <taxon>Bacillati</taxon>
        <taxon>Actinomycetota</taxon>
        <taxon>Actinomycetes</taxon>
        <taxon>Micrococcales</taxon>
        <taxon>Micrococcaceae</taxon>
        <taxon>Crystallibacter</taxon>
    </lineage>
</organism>
<feature type="domain" description="ABM" evidence="1">
    <location>
        <begin position="3"/>
        <end position="64"/>
    </location>
</feature>
<dbReference type="AlphaFoldDB" id="N1V6M7"/>
<evidence type="ECO:0000313" key="2">
    <source>
        <dbReference type="EMBL" id="EMY33893.1"/>
    </source>
</evidence>
<dbReference type="SUPFAM" id="SSF54909">
    <property type="entry name" value="Dimeric alpha+beta barrel"/>
    <property type="match status" value="1"/>
</dbReference>
<dbReference type="RefSeq" id="WP_005269478.1">
    <property type="nucleotide sequence ID" value="NZ_ANPE02000145.1"/>
</dbReference>
<proteinExistence type="predicted"/>
<dbReference type="InterPro" id="IPR011008">
    <property type="entry name" value="Dimeric_a/b-barrel"/>
</dbReference>
<name>N1V6M7_9MICC</name>
<accession>N1V6M7</accession>
<dbReference type="OrthoDB" id="1550900at2"/>
<dbReference type="Pfam" id="PF03992">
    <property type="entry name" value="ABM"/>
    <property type="match status" value="1"/>
</dbReference>
<dbReference type="EMBL" id="ANPE02000145">
    <property type="protein sequence ID" value="EMY33893.1"/>
    <property type="molecule type" value="Genomic_DNA"/>
</dbReference>
<gene>
    <name evidence="2" type="ORF">D477_012470</name>
</gene>
<evidence type="ECO:0000313" key="3">
    <source>
        <dbReference type="Proteomes" id="UP000010729"/>
    </source>
</evidence>
<sequence>MAVLTKTEVTGVSRAKYEELAAVLIDKLKATPGFIAHYAWEHDNIMAVVEIWESAEQHDEWFNSNVRPNLPQEVYPEKHELVNKVTR</sequence>
<dbReference type="Proteomes" id="UP000010729">
    <property type="component" value="Unassembled WGS sequence"/>
</dbReference>
<evidence type="ECO:0000259" key="1">
    <source>
        <dbReference type="Pfam" id="PF03992"/>
    </source>
</evidence>
<dbReference type="Gene3D" id="3.30.70.100">
    <property type="match status" value="1"/>
</dbReference>
<protein>
    <recommendedName>
        <fullName evidence="1">ABM domain-containing protein</fullName>
    </recommendedName>
</protein>
<comment type="caution">
    <text evidence="2">The sequence shown here is derived from an EMBL/GenBank/DDBJ whole genome shotgun (WGS) entry which is preliminary data.</text>
</comment>
<reference evidence="2 3" key="1">
    <citation type="journal article" date="2013" name="Genome Announc.">
        <title>Draft Genome Sequence of Arthrobacter crystallopoietes Strain BAB-32, Revealing Genes for Bioremediation.</title>
        <authorList>
            <person name="Joshi M.N."/>
            <person name="Pandit A.S."/>
            <person name="Sharma A."/>
            <person name="Pandya R.V."/>
            <person name="Desai S.M."/>
            <person name="Saxena A.K."/>
            <person name="Bagatharia S.B."/>
        </authorList>
    </citation>
    <scope>NUCLEOTIDE SEQUENCE [LARGE SCALE GENOMIC DNA]</scope>
    <source>
        <strain evidence="2 3">BAB-32</strain>
    </source>
</reference>
<keyword evidence="3" id="KW-1185">Reference proteome</keyword>
<dbReference type="InterPro" id="IPR007138">
    <property type="entry name" value="ABM_dom"/>
</dbReference>